<evidence type="ECO:0000256" key="2">
    <source>
        <dbReference type="ARBA" id="ARBA00022485"/>
    </source>
</evidence>
<evidence type="ECO:0000256" key="5">
    <source>
        <dbReference type="ARBA" id="ARBA00023004"/>
    </source>
</evidence>
<dbReference type="PANTHER" id="PTHR30352:SF5">
    <property type="entry name" value="PYRUVATE FORMATE-LYASE 1-ACTIVATING ENZYME"/>
    <property type="match status" value="1"/>
</dbReference>
<dbReference type="InterPro" id="IPR007197">
    <property type="entry name" value="rSAM"/>
</dbReference>
<evidence type="ECO:0000256" key="3">
    <source>
        <dbReference type="ARBA" id="ARBA00022691"/>
    </source>
</evidence>
<keyword evidence="9" id="KW-1185">Reference proteome</keyword>
<accession>M1WTW5</accession>
<dbReference type="GO" id="GO:0003824">
    <property type="term" value="F:catalytic activity"/>
    <property type="evidence" value="ECO:0007669"/>
    <property type="project" value="InterPro"/>
</dbReference>
<evidence type="ECO:0000256" key="4">
    <source>
        <dbReference type="ARBA" id="ARBA00022723"/>
    </source>
</evidence>
<proteinExistence type="predicted"/>
<dbReference type="EMBL" id="FO203427">
    <property type="protein sequence ID" value="CCH49957.1"/>
    <property type="molecule type" value="Genomic_DNA"/>
</dbReference>
<keyword evidence="2" id="KW-0004">4Fe-4S</keyword>
<dbReference type="SUPFAM" id="SSF102114">
    <property type="entry name" value="Radical SAM enzymes"/>
    <property type="match status" value="1"/>
</dbReference>
<evidence type="ECO:0000313" key="9">
    <source>
        <dbReference type="Proteomes" id="UP000011724"/>
    </source>
</evidence>
<organism evidence="8 9">
    <name type="scientific">Pseudodesulfovibrio piezophilus (strain DSM 21447 / JCM 15486 / C1TLV30)</name>
    <name type="common">Desulfovibrio piezophilus</name>
    <dbReference type="NCBI Taxonomy" id="1322246"/>
    <lineage>
        <taxon>Bacteria</taxon>
        <taxon>Pseudomonadati</taxon>
        <taxon>Thermodesulfobacteriota</taxon>
        <taxon>Desulfovibrionia</taxon>
        <taxon>Desulfovibrionales</taxon>
        <taxon>Desulfovibrionaceae</taxon>
    </lineage>
</organism>
<dbReference type="HOGENOM" id="CLU_645348_0_0_7"/>
<evidence type="ECO:0000313" key="8">
    <source>
        <dbReference type="EMBL" id="CCH49957.1"/>
    </source>
</evidence>
<dbReference type="CDD" id="cd01335">
    <property type="entry name" value="Radical_SAM"/>
    <property type="match status" value="1"/>
</dbReference>
<dbReference type="GO" id="GO:0051539">
    <property type="term" value="F:4 iron, 4 sulfur cluster binding"/>
    <property type="evidence" value="ECO:0007669"/>
    <property type="project" value="UniProtKB-KW"/>
</dbReference>
<name>M1WTW5_PSEP2</name>
<evidence type="ECO:0000256" key="1">
    <source>
        <dbReference type="ARBA" id="ARBA00001966"/>
    </source>
</evidence>
<dbReference type="PROSITE" id="PS51918">
    <property type="entry name" value="RADICAL_SAM"/>
    <property type="match status" value="1"/>
</dbReference>
<dbReference type="InterPro" id="IPR013785">
    <property type="entry name" value="Aldolase_TIM"/>
</dbReference>
<feature type="domain" description="Radical SAM core" evidence="7">
    <location>
        <begin position="190"/>
        <end position="423"/>
    </location>
</feature>
<dbReference type="GO" id="GO:0046872">
    <property type="term" value="F:metal ion binding"/>
    <property type="evidence" value="ECO:0007669"/>
    <property type="project" value="UniProtKB-KW"/>
</dbReference>
<keyword evidence="3" id="KW-0949">S-adenosyl-L-methionine</keyword>
<keyword evidence="4" id="KW-0479">Metal-binding</keyword>
<dbReference type="AlphaFoldDB" id="M1WTW5"/>
<dbReference type="PANTHER" id="PTHR30352">
    <property type="entry name" value="PYRUVATE FORMATE-LYASE-ACTIVATING ENZYME"/>
    <property type="match status" value="1"/>
</dbReference>
<keyword evidence="6" id="KW-0411">Iron-sulfur</keyword>
<dbReference type="InterPro" id="IPR034457">
    <property type="entry name" value="Organic_radical-activating"/>
</dbReference>
<dbReference type="Proteomes" id="UP000011724">
    <property type="component" value="Chromosome"/>
</dbReference>
<evidence type="ECO:0000256" key="6">
    <source>
        <dbReference type="ARBA" id="ARBA00023014"/>
    </source>
</evidence>
<sequence length="432" mass="48008">MPKRASVPYITAMPSKKKPQPRMLFASPDGEIYDHPDLLLMCRRGEEFGLPRPDEITPLPPESEFFMLPGRHAMGYNQETGQAEVMEELAVAAFASPGHTLTGISAYEADDDAPVLPLLSYGAIGYANGKFWVCAKKVDEDKRQVFTHIPPDRIEAGAHQLIRELSDNRLVKHLAGCALTSGCPAARNLALGRFECPLPTSKTCNAECVGCISLQPEDSGFPSPQCRISFTPTVDEIVQIMRRHESRERRPIFSFGQGCEGEPLLEAELICDAVKTYRADGGTGTVNVNTNGSRTQVMPALKIAGVNSIRVSLNSARKGPYEAYYRPKGYSFDDVYESIAKAHDVGLFISLNLLYFPGVTDTEEEFDALVDLGERCTFDFVQLRNLNLDPELYLNLMKPFGHSPCMGFMNFKKRLKKALPWIEYGYFNPFIG</sequence>
<gene>
    <name evidence="8" type="ordered locus">BN4_12724</name>
</gene>
<dbReference type="eggNOG" id="COG2896">
    <property type="taxonomic scope" value="Bacteria"/>
</dbReference>
<comment type="cofactor">
    <cofactor evidence="1">
        <name>[4Fe-4S] cluster</name>
        <dbReference type="ChEBI" id="CHEBI:49883"/>
    </cofactor>
</comment>
<dbReference type="InterPro" id="IPR058240">
    <property type="entry name" value="rSAM_sf"/>
</dbReference>
<protein>
    <submittedName>
        <fullName evidence="8">Radical SAM domain protein</fullName>
    </submittedName>
</protein>
<dbReference type="Pfam" id="PF04055">
    <property type="entry name" value="Radical_SAM"/>
    <property type="match status" value="1"/>
</dbReference>
<reference evidence="9" key="2">
    <citation type="journal article" date="2013" name="Stand. Genomic Sci.">
        <title>Complete genome sequence of Desulfocapsa sulfexigens, a marine deltaproteobacterium specialized in disproportionating inorganic sulfur compounds.</title>
        <authorList>
            <person name="Finster K.W."/>
            <person name="Kjeldsen K.U."/>
            <person name="Kube M."/>
            <person name="Reinhardt R."/>
            <person name="Mussmann M."/>
            <person name="Amann R."/>
            <person name="Schreiber L."/>
        </authorList>
    </citation>
    <scope>NUCLEOTIDE SEQUENCE [LARGE SCALE GENOMIC DNA]</scope>
    <source>
        <strain evidence="9">DSM 10523 / SB164P1</strain>
    </source>
</reference>
<dbReference type="SFLD" id="SFLDS00029">
    <property type="entry name" value="Radical_SAM"/>
    <property type="match status" value="1"/>
</dbReference>
<keyword evidence="5" id="KW-0408">Iron</keyword>
<dbReference type="STRING" id="1322246.BN4_12724"/>
<dbReference type="Gene3D" id="3.20.20.70">
    <property type="entry name" value="Aldolase class I"/>
    <property type="match status" value="1"/>
</dbReference>
<dbReference type="KEGG" id="dpi:BN4_12724"/>
<dbReference type="SFLD" id="SFLDG01109">
    <property type="entry name" value="Uncharacterised_Radical_SAM_Su"/>
    <property type="match status" value="1"/>
</dbReference>
<reference evidence="8 9" key="1">
    <citation type="journal article" date="2013" name="PLoS ONE">
        <title>The first genomic and proteomic characterization of a deep-sea sulfate reducer: insights into the piezophilic lifestyle of Desulfovibrio piezophilus.</title>
        <authorList>
            <person name="Pradel N."/>
            <person name="Ji B."/>
            <person name="Gimenez G."/>
            <person name="Talla E."/>
            <person name="Lenoble P."/>
            <person name="Garel M."/>
            <person name="Tamburini C."/>
            <person name="Fourquet P."/>
            <person name="Lebrun R."/>
            <person name="Bertin P."/>
            <person name="Denis Y."/>
            <person name="Pophillat M."/>
            <person name="Barbe V."/>
            <person name="Ollivier B."/>
            <person name="Dolla A."/>
        </authorList>
    </citation>
    <scope>NUCLEOTIDE SEQUENCE [LARGE SCALE GENOMIC DNA]</scope>
    <source>
        <strain evidence="9">DSM 10523 / SB164P1</strain>
    </source>
</reference>
<evidence type="ECO:0000259" key="7">
    <source>
        <dbReference type="PROSITE" id="PS51918"/>
    </source>
</evidence>
<dbReference type="PATRIC" id="fig|879567.3.peg.2918"/>